<name>B0PAN4_9FIRM</name>
<accession>B0PAN4</accession>
<gene>
    <name evidence="1" type="ORF">ANACOL_01834</name>
</gene>
<evidence type="ECO:0000313" key="1">
    <source>
        <dbReference type="EMBL" id="EDS11214.1"/>
    </source>
</evidence>
<dbReference type="AlphaFoldDB" id="B0PAN4"/>
<proteinExistence type="predicted"/>
<sequence>MSMTREKAIRVLKNFLGPDDEFRCESQEVQEMCEAIEVVLSALTPPTQEQRSLED</sequence>
<dbReference type="HOGENOM" id="CLU_3021711_0_0_9"/>
<keyword evidence="2" id="KW-1185">Reference proteome</keyword>
<protein>
    <submittedName>
        <fullName evidence="1">Uncharacterized protein</fullName>
    </submittedName>
</protein>
<dbReference type="Proteomes" id="UP000003803">
    <property type="component" value="Unassembled WGS sequence"/>
</dbReference>
<evidence type="ECO:0000313" key="2">
    <source>
        <dbReference type="Proteomes" id="UP000003803"/>
    </source>
</evidence>
<comment type="caution">
    <text evidence="1">The sequence shown here is derived from an EMBL/GenBank/DDBJ whole genome shotgun (WGS) entry which is preliminary data.</text>
</comment>
<dbReference type="EMBL" id="ABGD02000014">
    <property type="protein sequence ID" value="EDS11214.1"/>
    <property type="molecule type" value="Genomic_DNA"/>
</dbReference>
<reference evidence="1" key="1">
    <citation type="submission" date="2007-11" db="EMBL/GenBank/DDBJ databases">
        <authorList>
            <person name="Fulton L."/>
            <person name="Clifton S."/>
            <person name="Fulton B."/>
            <person name="Xu J."/>
            <person name="Minx P."/>
            <person name="Pepin K.H."/>
            <person name="Johnson M."/>
            <person name="Thiruvilangam P."/>
            <person name="Bhonagiri V."/>
            <person name="Nash W.E."/>
            <person name="Mardis E.R."/>
            <person name="Wilson R.K."/>
        </authorList>
    </citation>
    <scope>NUCLEOTIDE SEQUENCE [LARGE SCALE GENOMIC DNA]</scope>
    <source>
        <strain evidence="1">DSM 17241</strain>
    </source>
</reference>
<organism evidence="1 2">
    <name type="scientific">Anaerotruncus colihominis DSM 17241</name>
    <dbReference type="NCBI Taxonomy" id="445972"/>
    <lineage>
        <taxon>Bacteria</taxon>
        <taxon>Bacillati</taxon>
        <taxon>Bacillota</taxon>
        <taxon>Clostridia</taxon>
        <taxon>Eubacteriales</taxon>
        <taxon>Oscillospiraceae</taxon>
        <taxon>Anaerotruncus</taxon>
    </lineage>
</organism>
<reference evidence="1" key="2">
    <citation type="submission" date="2013-09" db="EMBL/GenBank/DDBJ databases">
        <title>Draft genome sequence of Anaerotruncus colihominis(DSM 17241).</title>
        <authorList>
            <person name="Sudarsanam P."/>
            <person name="Ley R."/>
            <person name="Guruge J."/>
            <person name="Turnbaugh P.J."/>
            <person name="Mahowald M."/>
            <person name="Liep D."/>
            <person name="Gordon J."/>
        </authorList>
    </citation>
    <scope>NUCLEOTIDE SEQUENCE</scope>
    <source>
        <strain evidence="1">DSM 17241</strain>
    </source>
</reference>